<sequence length="93" mass="10589">MKKVKLLHNLPNGRIIGRTNYQPKINTPIFLDSFGKKRLGKIYDIFGPLDRPYLNIIPASSALRDKALEKGEAFILQKGKKTKGKRKGSPRRK</sequence>
<dbReference type="Proteomes" id="UP000605144">
    <property type="component" value="Unassembled WGS sequence"/>
</dbReference>
<dbReference type="InterPro" id="IPR009000">
    <property type="entry name" value="Transl_B-barrel_sf"/>
</dbReference>
<evidence type="ECO:0000313" key="1">
    <source>
        <dbReference type="EMBL" id="HIP17118.1"/>
    </source>
</evidence>
<gene>
    <name evidence="1" type="ORF">EYG76_02305</name>
</gene>
<dbReference type="InterPro" id="IPR038664">
    <property type="entry name" value="Gar1/Naf1_Cbf5-bd_sf"/>
</dbReference>
<protein>
    <submittedName>
        <fullName evidence="1">H/ACA RNA-protein complex protein Gar1</fullName>
    </submittedName>
</protein>
<name>A0A832YU68_9EURY</name>
<dbReference type="AlphaFoldDB" id="A0A832YU68"/>
<dbReference type="Gene3D" id="2.40.10.230">
    <property type="entry name" value="Probable tRNA pseudouridine synthase domain"/>
    <property type="match status" value="1"/>
</dbReference>
<organism evidence="1 2">
    <name type="scientific">Methanothermococcus okinawensis</name>
    <dbReference type="NCBI Taxonomy" id="155863"/>
    <lineage>
        <taxon>Archaea</taxon>
        <taxon>Methanobacteriati</taxon>
        <taxon>Methanobacteriota</taxon>
        <taxon>Methanomada group</taxon>
        <taxon>Methanococci</taxon>
        <taxon>Methanococcales</taxon>
        <taxon>Methanococcaceae</taxon>
        <taxon>Methanothermococcus</taxon>
    </lineage>
</organism>
<accession>A0A832YU68</accession>
<reference evidence="1" key="1">
    <citation type="journal article" date="2020" name="ISME J.">
        <title>Gammaproteobacteria mediating utilization of methyl-, sulfur- and petroleum organic compounds in deep ocean hydrothermal plumes.</title>
        <authorList>
            <person name="Zhou Z."/>
            <person name="Liu Y."/>
            <person name="Pan J."/>
            <person name="Cron B.R."/>
            <person name="Toner B.M."/>
            <person name="Anantharaman K."/>
            <person name="Breier J.A."/>
            <person name="Dick G.J."/>
            <person name="Li M."/>
        </authorList>
    </citation>
    <scope>NUCLEOTIDE SEQUENCE</scope>
    <source>
        <strain evidence="1">SZUA-1385</strain>
    </source>
</reference>
<dbReference type="SUPFAM" id="SSF50447">
    <property type="entry name" value="Translation proteins"/>
    <property type="match status" value="1"/>
</dbReference>
<evidence type="ECO:0000313" key="2">
    <source>
        <dbReference type="Proteomes" id="UP000605144"/>
    </source>
</evidence>
<dbReference type="EMBL" id="DQSV01000046">
    <property type="protein sequence ID" value="HIP17118.1"/>
    <property type="molecule type" value="Genomic_DNA"/>
</dbReference>
<comment type="caution">
    <text evidence="1">The sequence shown here is derived from an EMBL/GenBank/DDBJ whole genome shotgun (WGS) entry which is preliminary data.</text>
</comment>
<proteinExistence type="predicted"/>